<reference evidence="3" key="2">
    <citation type="submission" date="2016-05" db="EMBL/GenBank/DDBJ databases">
        <title>Comparative analysis highlights variable genome content of wheat rusts and divergence of the mating loci.</title>
        <authorList>
            <person name="Cuomo C.A."/>
            <person name="Bakkeren G."/>
            <person name="Szabo L."/>
            <person name="Khalil H."/>
            <person name="Joly D."/>
            <person name="Goldberg J."/>
            <person name="Young S."/>
            <person name="Zeng Q."/>
            <person name="Fellers J."/>
        </authorList>
    </citation>
    <scope>NUCLEOTIDE SEQUENCE [LARGE SCALE GENOMIC DNA]</scope>
    <source>
        <strain evidence="3">1-1 BBBD Race 1</strain>
    </source>
</reference>
<protein>
    <submittedName>
        <fullName evidence="3 4">Uncharacterized protein</fullName>
    </submittedName>
</protein>
<dbReference type="OrthoDB" id="3264316at2759"/>
<evidence type="ECO:0000313" key="4">
    <source>
        <dbReference type="EnsemblFungi" id="PTTG_07515-t43_1-p1"/>
    </source>
</evidence>
<sequence length="121" mass="13750">MACKTLVLATILHPCFWMHIFELGFGTESIEVTKCLNLLKQRFQIYKEQHKAKDQPAVPDSEVTEIKRPPTAKPQSLMQHLAARMAKTPATHEDEVEAFLKANIPFKNNSINRKSTPLHQG</sequence>
<organism evidence="3">
    <name type="scientific">Puccinia triticina (isolate 1-1 / race 1 (BBBD))</name>
    <name type="common">Brown leaf rust fungus</name>
    <dbReference type="NCBI Taxonomy" id="630390"/>
    <lineage>
        <taxon>Eukaryota</taxon>
        <taxon>Fungi</taxon>
        <taxon>Dikarya</taxon>
        <taxon>Basidiomycota</taxon>
        <taxon>Pucciniomycotina</taxon>
        <taxon>Pucciniomycetes</taxon>
        <taxon>Pucciniales</taxon>
        <taxon>Pucciniaceae</taxon>
        <taxon>Puccinia</taxon>
    </lineage>
</organism>
<dbReference type="EnsemblFungi" id="PTTG_07515-t43_1">
    <property type="protein sequence ID" value="PTTG_07515-t43_1-p1"/>
    <property type="gene ID" value="PTTG_07515"/>
</dbReference>
<feature type="region of interest" description="Disordered" evidence="1">
    <location>
        <begin position="50"/>
        <end position="75"/>
    </location>
</feature>
<name>A0A0C4F341_PUCT1</name>
<dbReference type="Proteomes" id="UP000005240">
    <property type="component" value="Unassembled WGS sequence"/>
</dbReference>
<keyword evidence="5" id="KW-1185">Reference proteome</keyword>
<evidence type="ECO:0000313" key="3">
    <source>
        <dbReference type="EMBL" id="OAV87819.1"/>
    </source>
</evidence>
<reference evidence="4 5" key="3">
    <citation type="journal article" date="2017" name="G3 (Bethesda)">
        <title>Comparative analysis highlights variable genome content of wheat rusts and divergence of the mating loci.</title>
        <authorList>
            <person name="Cuomo C.A."/>
            <person name="Bakkeren G."/>
            <person name="Khalil H.B."/>
            <person name="Panwar V."/>
            <person name="Joly D."/>
            <person name="Linning R."/>
            <person name="Sakthikumar S."/>
            <person name="Song X."/>
            <person name="Adiconis X."/>
            <person name="Fan L."/>
            <person name="Goldberg J.M."/>
            <person name="Levin J.Z."/>
            <person name="Young S."/>
            <person name="Zeng Q."/>
            <person name="Anikster Y."/>
            <person name="Bruce M."/>
            <person name="Wang M."/>
            <person name="Yin C."/>
            <person name="McCallum B."/>
            <person name="Szabo L.J."/>
            <person name="Hulbert S."/>
            <person name="Chen X."/>
            <person name="Fellers J.P."/>
        </authorList>
    </citation>
    <scope>NUCLEOTIDE SEQUENCE</scope>
    <source>
        <strain evidence="5">Isolate 1-1 / race 1 (BBBD)</strain>
        <strain evidence="4">isolate 1-1 / race 1 (BBBD)</strain>
    </source>
</reference>
<dbReference type="AlphaFoldDB" id="A0A0C4F341"/>
<evidence type="ECO:0000313" key="5">
    <source>
        <dbReference type="Proteomes" id="UP000005240"/>
    </source>
</evidence>
<dbReference type="VEuPathDB" id="FungiDB:PTTG_07515"/>
<reference evidence="3" key="1">
    <citation type="submission" date="2009-11" db="EMBL/GenBank/DDBJ databases">
        <authorList>
            <consortium name="The Broad Institute Genome Sequencing Platform"/>
            <person name="Ward D."/>
            <person name="Feldgarden M."/>
            <person name="Earl A."/>
            <person name="Young S.K."/>
            <person name="Zeng Q."/>
            <person name="Koehrsen M."/>
            <person name="Alvarado L."/>
            <person name="Berlin A."/>
            <person name="Bochicchio J."/>
            <person name="Borenstein D."/>
            <person name="Chapman S.B."/>
            <person name="Chen Z."/>
            <person name="Engels R."/>
            <person name="Freedman E."/>
            <person name="Gellesch M."/>
            <person name="Goldberg J."/>
            <person name="Griggs A."/>
            <person name="Gujja S."/>
            <person name="Heilman E."/>
            <person name="Heiman D."/>
            <person name="Hepburn T."/>
            <person name="Howarth C."/>
            <person name="Jen D."/>
            <person name="Larson L."/>
            <person name="Lewis B."/>
            <person name="Mehta T."/>
            <person name="Park D."/>
            <person name="Pearson M."/>
            <person name="Roberts A."/>
            <person name="Saif S."/>
            <person name="Shea T."/>
            <person name="Shenoy N."/>
            <person name="Sisk P."/>
            <person name="Stolte C."/>
            <person name="Sykes S."/>
            <person name="Thomson T."/>
            <person name="Walk T."/>
            <person name="White J."/>
            <person name="Yandava C."/>
            <person name="Izard J."/>
            <person name="Baranova O.V."/>
            <person name="Blanton J.M."/>
            <person name="Tanner A.C."/>
            <person name="Dewhirst F.E."/>
            <person name="Haas B."/>
            <person name="Nusbaum C."/>
            <person name="Birren B."/>
        </authorList>
    </citation>
    <scope>NUCLEOTIDE SEQUENCE [LARGE SCALE GENOMIC DNA]</scope>
    <source>
        <strain evidence="3">1-1 BBBD Race 1</strain>
    </source>
</reference>
<evidence type="ECO:0000256" key="1">
    <source>
        <dbReference type="SAM" id="MobiDB-lite"/>
    </source>
</evidence>
<accession>A0A0C4F341</accession>
<gene>
    <name evidence="3" type="ORF">PTTG_07515</name>
</gene>
<proteinExistence type="predicted"/>
<feature type="chain" id="PRO_5009386315" evidence="2">
    <location>
        <begin position="18"/>
        <end position="121"/>
    </location>
</feature>
<dbReference type="STRING" id="630390.A0A0C4F341"/>
<feature type="signal peptide" evidence="2">
    <location>
        <begin position="1"/>
        <end position="17"/>
    </location>
</feature>
<reference evidence="4" key="4">
    <citation type="submission" date="2025-05" db="UniProtKB">
        <authorList>
            <consortium name="EnsemblFungi"/>
        </authorList>
    </citation>
    <scope>IDENTIFICATION</scope>
    <source>
        <strain evidence="4">isolate 1-1 / race 1 (BBBD)</strain>
    </source>
</reference>
<keyword evidence="2" id="KW-0732">Signal</keyword>
<evidence type="ECO:0000256" key="2">
    <source>
        <dbReference type="SAM" id="SignalP"/>
    </source>
</evidence>
<dbReference type="EMBL" id="ADAS02000274">
    <property type="protein sequence ID" value="OAV87819.1"/>
    <property type="molecule type" value="Genomic_DNA"/>
</dbReference>